<keyword evidence="1" id="KW-0812">Transmembrane</keyword>
<organism evidence="2 3">
    <name type="scientific">Pontibacillus yanchengensis Y32</name>
    <dbReference type="NCBI Taxonomy" id="1385514"/>
    <lineage>
        <taxon>Bacteria</taxon>
        <taxon>Bacillati</taxon>
        <taxon>Bacillota</taxon>
        <taxon>Bacilli</taxon>
        <taxon>Bacillales</taxon>
        <taxon>Bacillaceae</taxon>
        <taxon>Pontibacillus</taxon>
    </lineage>
</organism>
<evidence type="ECO:0000313" key="3">
    <source>
        <dbReference type="Proteomes" id="UP000030147"/>
    </source>
</evidence>
<dbReference type="AlphaFoldDB" id="A0A0A2TBZ3"/>
<evidence type="ECO:0000313" key="2">
    <source>
        <dbReference type="EMBL" id="KGP71933.1"/>
    </source>
</evidence>
<reference evidence="2 3" key="1">
    <citation type="journal article" date="2015" name="Stand. Genomic Sci.">
        <title>High quality draft genome sequence of the moderately halophilic bacterium Pontibacillus yanchengensis Y32(T) and comparison among Pontibacillus genomes.</title>
        <authorList>
            <person name="Huang J."/>
            <person name="Qiao Z.X."/>
            <person name="Tang J.W."/>
            <person name="Wang G."/>
        </authorList>
    </citation>
    <scope>NUCLEOTIDE SEQUENCE [LARGE SCALE GENOMIC DNA]</scope>
    <source>
        <strain evidence="2 3">Y32</strain>
    </source>
</reference>
<dbReference type="Proteomes" id="UP000030147">
    <property type="component" value="Unassembled WGS sequence"/>
</dbReference>
<keyword evidence="3" id="KW-1185">Reference proteome</keyword>
<comment type="caution">
    <text evidence="2">The sequence shown here is derived from an EMBL/GenBank/DDBJ whole genome shotgun (WGS) entry which is preliminary data.</text>
</comment>
<accession>A0A0A2TBZ3</accession>
<proteinExistence type="predicted"/>
<gene>
    <name evidence="2" type="ORF">N782_14640</name>
</gene>
<feature type="transmembrane region" description="Helical" evidence="1">
    <location>
        <begin position="36"/>
        <end position="54"/>
    </location>
</feature>
<keyword evidence="1" id="KW-1133">Transmembrane helix</keyword>
<dbReference type="RefSeq" id="WP_036821406.1">
    <property type="nucleotide sequence ID" value="NZ_AVBF01000042.1"/>
</dbReference>
<dbReference type="STRING" id="1385514.N782_14640"/>
<name>A0A0A2TBZ3_9BACI</name>
<dbReference type="EMBL" id="AVBF01000042">
    <property type="protein sequence ID" value="KGP71933.1"/>
    <property type="molecule type" value="Genomic_DNA"/>
</dbReference>
<sequence length="63" mass="7325">MVKKITIGIVILIVVFFILAVIGVNLSVFLPIAIQWATKFVLPWIFLYWFIRYVKAKEVDNRG</sequence>
<evidence type="ECO:0000256" key="1">
    <source>
        <dbReference type="SAM" id="Phobius"/>
    </source>
</evidence>
<dbReference type="OrthoDB" id="2637224at2"/>
<feature type="transmembrane region" description="Helical" evidence="1">
    <location>
        <begin position="7"/>
        <end position="30"/>
    </location>
</feature>
<protein>
    <submittedName>
        <fullName evidence="2">Uncharacterized protein</fullName>
    </submittedName>
</protein>
<keyword evidence="1" id="KW-0472">Membrane</keyword>